<dbReference type="InterPro" id="IPR032675">
    <property type="entry name" value="LRR_dom_sf"/>
</dbReference>
<dbReference type="Proteomes" id="UP000604825">
    <property type="component" value="Unassembled WGS sequence"/>
</dbReference>
<dbReference type="InterPro" id="IPR055414">
    <property type="entry name" value="LRR_R13L4/SHOC2-like"/>
</dbReference>
<dbReference type="FunFam" id="3.80.10.10:FF:000649">
    <property type="entry name" value="Leucine Rich Repeat family protein"/>
    <property type="match status" value="1"/>
</dbReference>
<dbReference type="FunFam" id="3.80.10.10:FF:000299">
    <property type="entry name" value="Piriformospora indica-insensitive protein 2"/>
    <property type="match status" value="1"/>
</dbReference>
<dbReference type="OrthoDB" id="786385at2759"/>
<comment type="subcellular location">
    <subcellularLocation>
        <location evidence="1">Cell membrane</location>
        <topology evidence="1">Single-pass type I membrane protein</topology>
    </subcellularLocation>
</comment>
<organism evidence="14 15">
    <name type="scientific">Miscanthus lutarioriparius</name>
    <dbReference type="NCBI Taxonomy" id="422564"/>
    <lineage>
        <taxon>Eukaryota</taxon>
        <taxon>Viridiplantae</taxon>
        <taxon>Streptophyta</taxon>
        <taxon>Embryophyta</taxon>
        <taxon>Tracheophyta</taxon>
        <taxon>Spermatophyta</taxon>
        <taxon>Magnoliopsida</taxon>
        <taxon>Liliopsida</taxon>
        <taxon>Poales</taxon>
        <taxon>Poaceae</taxon>
        <taxon>PACMAD clade</taxon>
        <taxon>Panicoideae</taxon>
        <taxon>Andropogonodae</taxon>
        <taxon>Andropogoneae</taxon>
        <taxon>Saccharinae</taxon>
        <taxon>Miscanthus</taxon>
    </lineage>
</organism>
<dbReference type="Pfam" id="PF08263">
    <property type="entry name" value="LRRNT_2"/>
    <property type="match status" value="1"/>
</dbReference>
<keyword evidence="10" id="KW-0325">Glycoprotein</keyword>
<evidence type="ECO:0000313" key="14">
    <source>
        <dbReference type="EMBL" id="CAD6248045.1"/>
    </source>
</evidence>
<feature type="signal peptide" evidence="11">
    <location>
        <begin position="1"/>
        <end position="28"/>
    </location>
</feature>
<keyword evidence="3" id="KW-1003">Cell membrane</keyword>
<dbReference type="InterPro" id="IPR001611">
    <property type="entry name" value="Leu-rich_rpt"/>
</dbReference>
<dbReference type="PANTHER" id="PTHR48063:SF40">
    <property type="entry name" value="LEUCINE-RICH REPEAT-CONTAINING N-TERMINAL PLANT-TYPE DOMAIN-CONTAINING PROTEIN"/>
    <property type="match status" value="1"/>
</dbReference>
<protein>
    <recommendedName>
        <fullName evidence="16">Leucine-rich repeat-containing N-terminal plant-type domain-containing protein</fullName>
    </recommendedName>
</protein>
<dbReference type="PANTHER" id="PTHR48063">
    <property type="entry name" value="LRR RECEPTOR-LIKE KINASE"/>
    <property type="match status" value="1"/>
</dbReference>
<proteinExistence type="inferred from homology"/>
<keyword evidence="7" id="KW-0677">Repeat</keyword>
<evidence type="ECO:0000256" key="3">
    <source>
        <dbReference type="ARBA" id="ARBA00022475"/>
    </source>
</evidence>
<evidence type="ECO:0000256" key="6">
    <source>
        <dbReference type="ARBA" id="ARBA00022729"/>
    </source>
</evidence>
<evidence type="ECO:0008006" key="16">
    <source>
        <dbReference type="Google" id="ProtNLM"/>
    </source>
</evidence>
<dbReference type="GO" id="GO:0005886">
    <property type="term" value="C:plasma membrane"/>
    <property type="evidence" value="ECO:0007669"/>
    <property type="project" value="UniProtKB-SubCell"/>
</dbReference>
<comment type="similarity">
    <text evidence="2">Belongs to the RLP family.</text>
</comment>
<dbReference type="SMART" id="SM00365">
    <property type="entry name" value="LRR_SD22"/>
    <property type="match status" value="8"/>
</dbReference>
<dbReference type="FunFam" id="3.80.10.10:FF:000383">
    <property type="entry name" value="Leucine-rich repeat receptor protein kinase EMS1"/>
    <property type="match status" value="1"/>
</dbReference>
<evidence type="ECO:0000256" key="11">
    <source>
        <dbReference type="SAM" id="SignalP"/>
    </source>
</evidence>
<dbReference type="EMBL" id="CAJGYO010000007">
    <property type="protein sequence ID" value="CAD6248045.1"/>
    <property type="molecule type" value="Genomic_DNA"/>
</dbReference>
<dbReference type="InterPro" id="IPR013210">
    <property type="entry name" value="LRR_N_plant-typ"/>
</dbReference>
<evidence type="ECO:0000313" key="15">
    <source>
        <dbReference type="Proteomes" id="UP000604825"/>
    </source>
</evidence>
<dbReference type="Pfam" id="PF23598">
    <property type="entry name" value="LRR_14"/>
    <property type="match status" value="1"/>
</dbReference>
<dbReference type="Gene3D" id="3.80.10.10">
    <property type="entry name" value="Ribonuclease Inhibitor"/>
    <property type="match status" value="4"/>
</dbReference>
<evidence type="ECO:0000256" key="5">
    <source>
        <dbReference type="ARBA" id="ARBA00022692"/>
    </source>
</evidence>
<evidence type="ECO:0000256" key="7">
    <source>
        <dbReference type="ARBA" id="ARBA00022737"/>
    </source>
</evidence>
<name>A0A811PR52_9POAL</name>
<evidence type="ECO:0000256" key="1">
    <source>
        <dbReference type="ARBA" id="ARBA00004251"/>
    </source>
</evidence>
<keyword evidence="6 11" id="KW-0732">Signal</keyword>
<dbReference type="InterPro" id="IPR003591">
    <property type="entry name" value="Leu-rich_rpt_typical-subtyp"/>
</dbReference>
<dbReference type="SUPFAM" id="SSF52047">
    <property type="entry name" value="RNI-like"/>
    <property type="match status" value="2"/>
</dbReference>
<reference evidence="14" key="1">
    <citation type="submission" date="2020-10" db="EMBL/GenBank/DDBJ databases">
        <authorList>
            <person name="Han B."/>
            <person name="Lu T."/>
            <person name="Zhao Q."/>
            <person name="Huang X."/>
            <person name="Zhao Y."/>
        </authorList>
    </citation>
    <scope>NUCLEOTIDE SEQUENCE</scope>
</reference>
<evidence type="ECO:0000256" key="9">
    <source>
        <dbReference type="ARBA" id="ARBA00023136"/>
    </source>
</evidence>
<keyword evidence="4" id="KW-0433">Leucine-rich repeat</keyword>
<dbReference type="InterPro" id="IPR046956">
    <property type="entry name" value="RLP23-like"/>
</dbReference>
<evidence type="ECO:0000256" key="8">
    <source>
        <dbReference type="ARBA" id="ARBA00022989"/>
    </source>
</evidence>
<dbReference type="FunFam" id="3.80.10.10:FF:000095">
    <property type="entry name" value="LRR receptor-like serine/threonine-protein kinase GSO1"/>
    <property type="match status" value="1"/>
</dbReference>
<keyword evidence="15" id="KW-1185">Reference proteome</keyword>
<gene>
    <name evidence="14" type="ORF">NCGR_LOCUS32208</name>
</gene>
<evidence type="ECO:0000256" key="2">
    <source>
        <dbReference type="ARBA" id="ARBA00009592"/>
    </source>
</evidence>
<evidence type="ECO:0000259" key="12">
    <source>
        <dbReference type="Pfam" id="PF08263"/>
    </source>
</evidence>
<dbReference type="SMART" id="SM00369">
    <property type="entry name" value="LRR_TYP"/>
    <property type="match status" value="8"/>
</dbReference>
<dbReference type="AlphaFoldDB" id="A0A811PR52"/>
<dbReference type="Pfam" id="PF13516">
    <property type="entry name" value="LRR_6"/>
    <property type="match status" value="1"/>
</dbReference>
<sequence>MHRSADNLLLLVAAATLLSLSLLTHAHALQKPQHPDPAGGRSNVTSRSCIPEERDALLAFKRGITSDPAGALTSWQQDLEDCCRWRGVRCSNRTGHVLKLQLRNEQFGKIDWRPVKPLVGQISRSLLRLENLEYLDLSWNDVEGSTGRIPEFLGSLKNLRYLNLSGIQFFGPAVLTHLGNLSKLQYLDLSYMGGDGGLTYTSDLSWLAHLSSLQYLSLGGILLRANADWMLVLNMIPSIRVLDLSNCGLTSANQPLSHLNLTSLEKLDLSDNLLDQPVASCWFWNITSLRYLDLDYSGLYGQLPSALGGMTSLQYLDLSYISSNLSMTMKSMKSLCNLRILGLDNCFSQGSMTEVIENLPRCSSANKLVELSLGSNQLTGDIPTLMGQFTSLVVLDLSSNNITGPIPSFIGSFTSLKTLDLSHNHFSGHVPYEIGMLTNLIRLDLSNNNLDGAIREEHFTSIKNLQYIDLSYSSLKIELSSEWQPPFRLLIASFAACQMGPLFPAWLQWQVDVLYIDISSAGITDKLPNWLHGSLSNLIYLNISNNQVNGHLPIHLGTMPSQELYLSANQLTGQISALPPNITNLDISMNSLSGPLPSNFGGPNLVELSLYSNHITGGIPRSICNCEELEILDLANNFLEGGLPICSGRSSIQNLELSNNSLSGKFPSFLQNYTKLQFLDLARNKFSGRLPAWIGNLVRLQFLRLSHNMFSGKIPTSITNLECLKCLDIASNGMYGSLPRHLGNLSSMRHKYLEGHHFNCRYSQPVEYRSVTLSQVIKGQQRDYGSVQRMMDMNMTVIDLSSNYFTGEIPEDIATLDAIQSLNISRNYFSRNVPNNIGAMQRLESLDLSWNNLAGEIPSSLSDLTFLSYLDLSYNNFTGRIPSGSQLDTLFASNPSLTHHLLGLSLVFSAGLL</sequence>
<evidence type="ECO:0000256" key="10">
    <source>
        <dbReference type="ARBA" id="ARBA00023180"/>
    </source>
</evidence>
<keyword evidence="5" id="KW-0812">Transmembrane</keyword>
<dbReference type="Pfam" id="PF13855">
    <property type="entry name" value="LRR_8"/>
    <property type="match status" value="2"/>
</dbReference>
<comment type="caution">
    <text evidence="14">The sequence shown here is derived from an EMBL/GenBank/DDBJ whole genome shotgun (WGS) entry which is preliminary data.</text>
</comment>
<accession>A0A811PR52</accession>
<keyword evidence="8" id="KW-1133">Transmembrane helix</keyword>
<dbReference type="Pfam" id="PF00560">
    <property type="entry name" value="LRR_1"/>
    <property type="match status" value="5"/>
</dbReference>
<feature type="domain" description="Disease resistance R13L4/SHOC-2-like LRR" evidence="13">
    <location>
        <begin position="326"/>
        <end position="561"/>
    </location>
</feature>
<feature type="chain" id="PRO_5032558600" description="Leucine-rich repeat-containing N-terminal plant-type domain-containing protein" evidence="11">
    <location>
        <begin position="29"/>
        <end position="913"/>
    </location>
</feature>
<keyword evidence="9" id="KW-0472">Membrane</keyword>
<evidence type="ECO:0000256" key="4">
    <source>
        <dbReference type="ARBA" id="ARBA00022614"/>
    </source>
</evidence>
<feature type="domain" description="Leucine-rich repeat-containing N-terminal plant-type" evidence="12">
    <location>
        <begin position="51"/>
        <end position="91"/>
    </location>
</feature>
<evidence type="ECO:0000259" key="13">
    <source>
        <dbReference type="Pfam" id="PF23598"/>
    </source>
</evidence>